<protein>
    <recommendedName>
        <fullName evidence="14">GPI ethanolamine phosphate transferase 3</fullName>
    </recommendedName>
</protein>
<evidence type="ECO:0000313" key="12">
    <source>
        <dbReference type="EMBL" id="KAF3456473.1"/>
    </source>
</evidence>
<evidence type="ECO:0000256" key="9">
    <source>
        <dbReference type="ARBA" id="ARBA00023136"/>
    </source>
</evidence>
<dbReference type="PANTHER" id="PTHR23071">
    <property type="entry name" value="PHOSPHATIDYLINOSITOL GLYCAN"/>
    <property type="match status" value="1"/>
</dbReference>
<evidence type="ECO:0000256" key="3">
    <source>
        <dbReference type="ARBA" id="ARBA00008695"/>
    </source>
</evidence>
<evidence type="ECO:0000256" key="4">
    <source>
        <dbReference type="ARBA" id="ARBA00022502"/>
    </source>
</evidence>
<keyword evidence="9 11" id="KW-0472">Membrane</keyword>
<feature type="transmembrane region" description="Helical" evidence="11">
    <location>
        <begin position="896"/>
        <end position="916"/>
    </location>
</feature>
<dbReference type="GO" id="GO:0006506">
    <property type="term" value="P:GPI anchor biosynthetic process"/>
    <property type="evidence" value="ECO:0007669"/>
    <property type="project" value="UniProtKB-UniPathway"/>
</dbReference>
<comment type="caution">
    <text evidence="12">The sequence shown here is derived from an EMBL/GenBank/DDBJ whole genome shotgun (WGS) entry which is preliminary data.</text>
</comment>
<feature type="transmembrane region" description="Helical" evidence="11">
    <location>
        <begin position="716"/>
        <end position="737"/>
    </location>
</feature>
<dbReference type="InterPro" id="IPR017850">
    <property type="entry name" value="Alkaline_phosphatase_core_sf"/>
</dbReference>
<dbReference type="SUPFAM" id="SSF53649">
    <property type="entry name" value="Alkaline phosphatase-like"/>
    <property type="match status" value="1"/>
</dbReference>
<keyword evidence="8 11" id="KW-1133">Transmembrane helix</keyword>
<dbReference type="AlphaFoldDB" id="A0A8K0MSN4"/>
<dbReference type="UniPathway" id="UPA00196"/>
<evidence type="ECO:0000256" key="7">
    <source>
        <dbReference type="ARBA" id="ARBA00022824"/>
    </source>
</evidence>
<name>A0A8K0MSN4_9ROSA</name>
<dbReference type="InterPro" id="IPR039524">
    <property type="entry name" value="PIGO/GPI13"/>
</dbReference>
<keyword evidence="6 11" id="KW-0812">Transmembrane</keyword>
<dbReference type="Gene3D" id="3.40.720.10">
    <property type="entry name" value="Alkaline Phosphatase, subunit A"/>
    <property type="match status" value="1"/>
</dbReference>
<keyword evidence="13" id="KW-1185">Reference proteome</keyword>
<dbReference type="PANTHER" id="PTHR23071:SF1">
    <property type="entry name" value="GPI ETHANOLAMINE PHOSPHATE TRANSFERASE 3"/>
    <property type="match status" value="1"/>
</dbReference>
<comment type="similarity">
    <text evidence="3">Belongs to the PIGG/PIGN/PIGO family. PIGO subfamily.</text>
</comment>
<keyword evidence="7" id="KW-0256">Endoplasmic reticulum</keyword>
<evidence type="ECO:0008006" key="14">
    <source>
        <dbReference type="Google" id="ProtNLM"/>
    </source>
</evidence>
<sequence>MGRGWLQIWVFGVITVLHALAILIFTQGFLLTRTELPYYSHCSDVSQSPCLFNTSGSSSDSDSDSVSDAYLNQTHHSCWTKPAVGRVVIIVLDALRFDFVAPSMIFEEPKPWMDRLQVLQELASQKASSARIFRAIADPPTTSLQRLKALTTGGLPTFIDVGNSFGAPAIVEDNLIHQLVQNGKRVLMMGDDTWMQLFPHHFKRSYPYPSFNVKDLHTVDNGCIDHLLPSLYQDDWDVLIAHFLGVDHAGHIFGVDSIQMIEKLEQYNVVLQKVIEVLESQSGPGGLHENTFLLVMGDHGQTINGDHGGGSSEEVETSIFAMSFKKPLSMLESDLGTSFCELNLDGNNISISSIQQLDFAVTISALLGIPFPFGSIGHVNPELYALAAGMGDFEGNVENCQSQSKLHEWIQGYTNVLCINSWQVKRYLDVYSASSVIGFSSEDLLHITDLYAQAVEKWSHTTKNLLLYKHESSNSVLPALKRQIDVYSNFLANVAELARSKWTEFNLMMMSIGFSIMLVAVLIHILAIKWVKNQYGISFSSSGESETSFGLLFSCFVVVIRACSFLSNSYILEEGKVASFLLATSGVAKLHHSPMKKKMLLEVVAFLLLITICRFTIELGLSKQALGSEVLNVHPSWMLRIEPVWMFVTELVPILALIFLAFLQYKVIYSGYSAGIEKCVIVGTNLSYMLLALHWASESNILNLSWVLEGVGRNCIPQIIYAIGFGQLLLLMCGRLVHKEKSLDCKKSLVTKTVAMLSAWSSTIILLGKHGSLVSVAAIIGGYCIIKSDIIKRNAKNEGSGNLIFDPLPVTQWSLLSVCLFFCTGHWCAFDGLRYGAAFIGFDEFILVRQAILLTIDTFGFSLILPVFGLPLIVAFQHLFIQTEKGKHVMFARLTLVYMIYGLIMATTVTATLICVTIQRRHLMVWGLFAPKFVFDVVGLIVMDVLVCLASLYYLGQADNDTLQDRISE</sequence>
<evidence type="ECO:0000256" key="5">
    <source>
        <dbReference type="ARBA" id="ARBA00022679"/>
    </source>
</evidence>
<feature type="transmembrane region" description="Helical" evidence="11">
    <location>
        <begin position="644"/>
        <end position="663"/>
    </location>
</feature>
<dbReference type="OrthoDB" id="272139at2759"/>
<keyword evidence="5" id="KW-0808">Transferase</keyword>
<keyword evidence="10" id="KW-0325">Glycoprotein</keyword>
<evidence type="ECO:0000256" key="11">
    <source>
        <dbReference type="SAM" id="Phobius"/>
    </source>
</evidence>
<dbReference type="GO" id="GO:0051377">
    <property type="term" value="F:mannose-ethanolamine phosphotransferase activity"/>
    <property type="evidence" value="ECO:0007669"/>
    <property type="project" value="InterPro"/>
</dbReference>
<feature type="transmembrane region" description="Helical" evidence="11">
    <location>
        <begin position="6"/>
        <end position="31"/>
    </location>
</feature>
<gene>
    <name evidence="12" type="ORF">FNV43_RR01123</name>
</gene>
<proteinExistence type="inferred from homology"/>
<evidence type="ECO:0000256" key="1">
    <source>
        <dbReference type="ARBA" id="ARBA00004477"/>
    </source>
</evidence>
<comment type="pathway">
    <text evidence="2">Glycolipid biosynthesis; glycosylphosphatidylinositol-anchor biosynthesis.</text>
</comment>
<evidence type="ECO:0000256" key="10">
    <source>
        <dbReference type="ARBA" id="ARBA00023180"/>
    </source>
</evidence>
<accession>A0A8K0MSN4</accession>
<feature type="transmembrane region" description="Helical" evidence="11">
    <location>
        <begin position="851"/>
        <end position="876"/>
    </location>
</feature>
<evidence type="ECO:0000256" key="8">
    <source>
        <dbReference type="ARBA" id="ARBA00022989"/>
    </source>
</evidence>
<dbReference type="Pfam" id="PF01663">
    <property type="entry name" value="Phosphodiest"/>
    <property type="match status" value="1"/>
</dbReference>
<evidence type="ECO:0000256" key="6">
    <source>
        <dbReference type="ARBA" id="ARBA00022692"/>
    </source>
</evidence>
<organism evidence="12 13">
    <name type="scientific">Rhamnella rubrinervis</name>
    <dbReference type="NCBI Taxonomy" id="2594499"/>
    <lineage>
        <taxon>Eukaryota</taxon>
        <taxon>Viridiplantae</taxon>
        <taxon>Streptophyta</taxon>
        <taxon>Embryophyta</taxon>
        <taxon>Tracheophyta</taxon>
        <taxon>Spermatophyta</taxon>
        <taxon>Magnoliopsida</taxon>
        <taxon>eudicotyledons</taxon>
        <taxon>Gunneridae</taxon>
        <taxon>Pentapetalae</taxon>
        <taxon>rosids</taxon>
        <taxon>fabids</taxon>
        <taxon>Rosales</taxon>
        <taxon>Rhamnaceae</taxon>
        <taxon>rhamnoid group</taxon>
        <taxon>Rhamneae</taxon>
        <taxon>Rhamnella</taxon>
    </lineage>
</organism>
<keyword evidence="4" id="KW-0337">GPI-anchor biosynthesis</keyword>
<feature type="transmembrane region" description="Helical" evidence="11">
    <location>
        <begin position="507"/>
        <end position="531"/>
    </location>
</feature>
<dbReference type="EMBL" id="VOIH02000001">
    <property type="protein sequence ID" value="KAF3456473.1"/>
    <property type="molecule type" value="Genomic_DNA"/>
</dbReference>
<comment type="subcellular location">
    <subcellularLocation>
        <location evidence="1">Endoplasmic reticulum membrane</location>
        <topology evidence="1">Multi-pass membrane protein</topology>
    </subcellularLocation>
</comment>
<feature type="transmembrane region" description="Helical" evidence="11">
    <location>
        <begin position="599"/>
        <end position="617"/>
    </location>
</feature>
<dbReference type="InterPro" id="IPR037675">
    <property type="entry name" value="PIG-O_N"/>
</dbReference>
<dbReference type="InterPro" id="IPR002591">
    <property type="entry name" value="Phosphodiest/P_Trfase"/>
</dbReference>
<evidence type="ECO:0000313" key="13">
    <source>
        <dbReference type="Proteomes" id="UP000796880"/>
    </source>
</evidence>
<dbReference type="Proteomes" id="UP000796880">
    <property type="component" value="Unassembled WGS sequence"/>
</dbReference>
<reference evidence="12" key="1">
    <citation type="submission" date="2020-03" db="EMBL/GenBank/DDBJ databases">
        <title>A high-quality chromosome-level genome assembly of a woody plant with both climbing and erect habits, Rhamnella rubrinervis.</title>
        <authorList>
            <person name="Lu Z."/>
            <person name="Yang Y."/>
            <person name="Zhu X."/>
            <person name="Sun Y."/>
        </authorList>
    </citation>
    <scope>NUCLEOTIDE SEQUENCE</scope>
    <source>
        <strain evidence="12">BYM</strain>
        <tissue evidence="12">Leaf</tissue>
    </source>
</reference>
<evidence type="ECO:0000256" key="2">
    <source>
        <dbReference type="ARBA" id="ARBA00004687"/>
    </source>
</evidence>
<dbReference type="CDD" id="cd16023">
    <property type="entry name" value="GPI_EPT_3"/>
    <property type="match status" value="1"/>
</dbReference>
<dbReference type="GO" id="GO:0005789">
    <property type="term" value="C:endoplasmic reticulum membrane"/>
    <property type="evidence" value="ECO:0007669"/>
    <property type="project" value="UniProtKB-SubCell"/>
</dbReference>